<sequence>MRKPVIEFQDFSFQYDSQSKPTLHNINLTIHEGEKVCIVGPSGSGKSTLVHCLNGLVPFAYKGEISGNLKINAKETRELDLFSISQTVGTVLQDTDGQFIGLTVAEDIAFSLENNAVPLREMKDHVQKAAELVQMSSHLNARIHELSGGQKQRVALAGVLVNDIEVVLFDEPLANLDPASGKKTMALIDKLQKESNKTIIIVEHRFEDVLSQPLDRIILMNHGQIIADVKPNEVLAGPLLAENWIREPLYIKALKYAGCELTKEMALTNVEELVKEAFQEKLANWHASDHSTTQKVHETESVLSLENISFHYPNKTNIIKSVSFKLHKGEMISLVGANGAGKSTLSSLICGFEKPNEGIIYFGNIDAKKDSIKERAQRVGFVLQNPNHMFSKQIVFEEVAFGLAQKNVSEAELKARVEDTLKVCGLYPFRNWPISALSYGQKKRLSIATILVMEPAIMLLDEPTAGQDYKHTTELMTFLEELTKNGIAIILITHDMHLMTEYTNRAIVLSSGEILADDSPAHILSNPELIKEANLKESSLYELAKHYNVSDPSHFVEQFIQYDREVRASEQRTTELY</sequence>
<evidence type="ECO:0000256" key="5">
    <source>
        <dbReference type="ARBA" id="ARBA00022737"/>
    </source>
</evidence>
<protein>
    <submittedName>
        <fullName evidence="12">ATP-binding cassette domain-containing protein</fullName>
    </submittedName>
</protein>
<dbReference type="PANTHER" id="PTHR43553">
    <property type="entry name" value="HEAVY METAL TRANSPORTER"/>
    <property type="match status" value="1"/>
</dbReference>
<keyword evidence="4" id="KW-1003">Cell membrane</keyword>
<keyword evidence="3" id="KW-0813">Transport</keyword>
<dbReference type="AlphaFoldDB" id="A0A5J6SRS1"/>
<dbReference type="CDD" id="cd03225">
    <property type="entry name" value="ABC_cobalt_CbiO_domain1"/>
    <property type="match status" value="2"/>
</dbReference>
<feature type="domain" description="ABC transporter" evidence="11">
    <location>
        <begin position="303"/>
        <end position="536"/>
    </location>
</feature>
<dbReference type="Proteomes" id="UP000325517">
    <property type="component" value="Chromosome"/>
</dbReference>
<dbReference type="EMBL" id="CP031223">
    <property type="protein sequence ID" value="QFG00696.1"/>
    <property type="molecule type" value="Genomic_DNA"/>
</dbReference>
<dbReference type="SMART" id="SM00382">
    <property type="entry name" value="AAA"/>
    <property type="match status" value="2"/>
</dbReference>
<name>A0A5J6SRS1_9BACI</name>
<evidence type="ECO:0000313" key="12">
    <source>
        <dbReference type="EMBL" id="QFG00696.1"/>
    </source>
</evidence>
<dbReference type="PANTHER" id="PTHR43553:SF26">
    <property type="entry name" value="ABC TRANSPORTER ATP-BINDING PROTEIN BC_2655-RELATED"/>
    <property type="match status" value="1"/>
</dbReference>
<evidence type="ECO:0000256" key="6">
    <source>
        <dbReference type="ARBA" id="ARBA00022741"/>
    </source>
</evidence>
<dbReference type="PROSITE" id="PS50893">
    <property type="entry name" value="ABC_TRANSPORTER_2"/>
    <property type="match status" value="2"/>
</dbReference>
<dbReference type="FunFam" id="3.40.50.300:FF:001422">
    <property type="entry name" value="Cobalt ABC transporter ATP-binding protein"/>
    <property type="match status" value="1"/>
</dbReference>
<dbReference type="InterPro" id="IPR027417">
    <property type="entry name" value="P-loop_NTPase"/>
</dbReference>
<comment type="subcellular location">
    <subcellularLocation>
        <location evidence="1">Cell membrane</location>
        <topology evidence="1">Peripheral membrane protein</topology>
    </subcellularLocation>
</comment>
<dbReference type="InterPro" id="IPR017871">
    <property type="entry name" value="ABC_transporter-like_CS"/>
</dbReference>
<evidence type="ECO:0000256" key="7">
    <source>
        <dbReference type="ARBA" id="ARBA00022840"/>
    </source>
</evidence>
<comment type="function">
    <text evidence="10">Probably part of an ABC transporter complex. Responsible for energy coupling to the transport system.</text>
</comment>
<dbReference type="Pfam" id="PF12558">
    <property type="entry name" value="DUF3744"/>
    <property type="match status" value="1"/>
</dbReference>
<keyword evidence="9" id="KW-0472">Membrane</keyword>
<keyword evidence="5" id="KW-0677">Repeat</keyword>
<dbReference type="GO" id="GO:0005524">
    <property type="term" value="F:ATP binding"/>
    <property type="evidence" value="ECO:0007669"/>
    <property type="project" value="UniProtKB-KW"/>
</dbReference>
<dbReference type="GO" id="GO:0016887">
    <property type="term" value="F:ATP hydrolysis activity"/>
    <property type="evidence" value="ECO:0007669"/>
    <property type="project" value="InterPro"/>
</dbReference>
<reference evidence="12 13" key="1">
    <citation type="submission" date="2018-07" db="EMBL/GenBank/DDBJ databases">
        <title>Complete genome sequence of Psychrobacillus sp. PB01, isolated from iceberg, and comparative genome analysis of Psychrobacillus strains.</title>
        <authorList>
            <person name="Lee P.C."/>
        </authorList>
    </citation>
    <scope>NUCLEOTIDE SEQUENCE [LARGE SCALE GENOMIC DNA]</scope>
    <source>
        <strain evidence="12 13">PB01</strain>
    </source>
</reference>
<evidence type="ECO:0000256" key="9">
    <source>
        <dbReference type="ARBA" id="ARBA00023136"/>
    </source>
</evidence>
<evidence type="ECO:0000256" key="3">
    <source>
        <dbReference type="ARBA" id="ARBA00022448"/>
    </source>
</evidence>
<dbReference type="InterPro" id="IPR022216">
    <property type="entry name" value="ABC_Co_transporter"/>
</dbReference>
<dbReference type="NCBIfam" id="NF010167">
    <property type="entry name" value="PRK13648.1"/>
    <property type="match status" value="2"/>
</dbReference>
<dbReference type="OrthoDB" id="501320at2"/>
<dbReference type="KEGG" id="psyo:PB01_18900"/>
<evidence type="ECO:0000256" key="8">
    <source>
        <dbReference type="ARBA" id="ARBA00022967"/>
    </source>
</evidence>
<evidence type="ECO:0000259" key="11">
    <source>
        <dbReference type="PROSITE" id="PS50893"/>
    </source>
</evidence>
<gene>
    <name evidence="12" type="ORF">PB01_18900</name>
</gene>
<proteinExistence type="inferred from homology"/>
<organism evidence="12 13">
    <name type="scientific">Psychrobacillus glaciei</name>
    <dbReference type="NCBI Taxonomy" id="2283160"/>
    <lineage>
        <taxon>Bacteria</taxon>
        <taxon>Bacillati</taxon>
        <taxon>Bacillota</taxon>
        <taxon>Bacilli</taxon>
        <taxon>Bacillales</taxon>
        <taxon>Bacillaceae</taxon>
        <taxon>Psychrobacillus</taxon>
    </lineage>
</organism>
<dbReference type="PROSITE" id="PS00211">
    <property type="entry name" value="ABC_TRANSPORTER_1"/>
    <property type="match status" value="2"/>
</dbReference>
<keyword evidence="8" id="KW-1278">Translocase</keyword>
<accession>A0A5J6SRS1</accession>
<dbReference type="InterPro" id="IPR015856">
    <property type="entry name" value="ABC_transpr_CbiO/EcfA_su"/>
</dbReference>
<dbReference type="Pfam" id="PF00005">
    <property type="entry name" value="ABC_tran"/>
    <property type="match status" value="2"/>
</dbReference>
<dbReference type="GO" id="GO:0042626">
    <property type="term" value="F:ATPase-coupled transmembrane transporter activity"/>
    <property type="evidence" value="ECO:0007669"/>
    <property type="project" value="TreeGrafter"/>
</dbReference>
<dbReference type="FunFam" id="3.40.50.300:FF:000224">
    <property type="entry name" value="Energy-coupling factor transporter ATP-binding protein EcfA"/>
    <property type="match status" value="1"/>
</dbReference>
<keyword evidence="13" id="KW-1185">Reference proteome</keyword>
<dbReference type="GO" id="GO:0043190">
    <property type="term" value="C:ATP-binding cassette (ABC) transporter complex"/>
    <property type="evidence" value="ECO:0007669"/>
    <property type="project" value="TreeGrafter"/>
</dbReference>
<dbReference type="InterPro" id="IPR003439">
    <property type="entry name" value="ABC_transporter-like_ATP-bd"/>
</dbReference>
<dbReference type="InterPro" id="IPR050095">
    <property type="entry name" value="ECF_ABC_transporter_ATP-bd"/>
</dbReference>
<keyword evidence="6" id="KW-0547">Nucleotide-binding</keyword>
<evidence type="ECO:0000256" key="10">
    <source>
        <dbReference type="ARBA" id="ARBA00025157"/>
    </source>
</evidence>
<dbReference type="GO" id="GO:0015087">
    <property type="term" value="F:cobalt ion transmembrane transporter activity"/>
    <property type="evidence" value="ECO:0007669"/>
    <property type="project" value="UniProtKB-ARBA"/>
</dbReference>
<keyword evidence="7 12" id="KW-0067">ATP-binding</keyword>
<dbReference type="RefSeq" id="WP_151701576.1">
    <property type="nucleotide sequence ID" value="NZ_CP031223.1"/>
</dbReference>
<comment type="similarity">
    <text evidence="2">Belongs to the ABC transporter superfamily.</text>
</comment>
<evidence type="ECO:0000313" key="13">
    <source>
        <dbReference type="Proteomes" id="UP000325517"/>
    </source>
</evidence>
<feature type="domain" description="ABC transporter" evidence="11">
    <location>
        <begin position="6"/>
        <end position="247"/>
    </location>
</feature>
<dbReference type="SUPFAM" id="SSF52540">
    <property type="entry name" value="P-loop containing nucleoside triphosphate hydrolases"/>
    <property type="match status" value="2"/>
</dbReference>
<evidence type="ECO:0000256" key="4">
    <source>
        <dbReference type="ARBA" id="ARBA00022475"/>
    </source>
</evidence>
<dbReference type="InterPro" id="IPR003593">
    <property type="entry name" value="AAA+_ATPase"/>
</dbReference>
<evidence type="ECO:0000256" key="2">
    <source>
        <dbReference type="ARBA" id="ARBA00005417"/>
    </source>
</evidence>
<dbReference type="Gene3D" id="3.40.50.300">
    <property type="entry name" value="P-loop containing nucleotide triphosphate hydrolases"/>
    <property type="match status" value="2"/>
</dbReference>
<evidence type="ECO:0000256" key="1">
    <source>
        <dbReference type="ARBA" id="ARBA00004202"/>
    </source>
</evidence>